<dbReference type="STRING" id="45351.A7T872"/>
<evidence type="ECO:0000256" key="1">
    <source>
        <dbReference type="ARBA" id="ARBA00010679"/>
    </source>
</evidence>
<dbReference type="FunFam" id="3.30.310.40:FF:000001">
    <property type="entry name" value="N-glycosylase/DNA lyase isoform X2"/>
    <property type="match status" value="1"/>
</dbReference>
<keyword evidence="3" id="KW-0227">DNA damage</keyword>
<dbReference type="SUPFAM" id="SSF48150">
    <property type="entry name" value="DNA-glycosylase"/>
    <property type="match status" value="1"/>
</dbReference>
<dbReference type="Pfam" id="PF07934">
    <property type="entry name" value="OGG_N"/>
    <property type="match status" value="1"/>
</dbReference>
<evidence type="ECO:0000256" key="7">
    <source>
        <dbReference type="ARBA" id="ARBA00023295"/>
    </source>
</evidence>
<evidence type="ECO:0000259" key="10">
    <source>
        <dbReference type="Pfam" id="PF07934"/>
    </source>
</evidence>
<dbReference type="InterPro" id="IPR011257">
    <property type="entry name" value="DNA_glycosylase"/>
</dbReference>
<dbReference type="PhylomeDB" id="A7T872"/>
<dbReference type="InParanoid" id="A7T872"/>
<comment type="catalytic activity">
    <reaction evidence="8">
        <text>2'-deoxyribonucleotide-(2'-deoxyribose 5'-phosphate)-2'-deoxyribonucleotide-DNA = a 3'-end 2'-deoxyribonucleotide-(2,3-dehydro-2,3-deoxyribose 5'-phosphate)-DNA + a 5'-end 5'-phospho-2'-deoxyribonucleoside-DNA + H(+)</text>
        <dbReference type="Rhea" id="RHEA:66592"/>
        <dbReference type="Rhea" id="RHEA-COMP:13180"/>
        <dbReference type="Rhea" id="RHEA-COMP:16897"/>
        <dbReference type="Rhea" id="RHEA-COMP:17067"/>
        <dbReference type="ChEBI" id="CHEBI:15378"/>
        <dbReference type="ChEBI" id="CHEBI:136412"/>
        <dbReference type="ChEBI" id="CHEBI:157695"/>
        <dbReference type="ChEBI" id="CHEBI:167181"/>
        <dbReference type="EC" id="4.2.99.18"/>
    </reaction>
</comment>
<dbReference type="GO" id="GO:0034039">
    <property type="term" value="F:8-oxo-7,8-dihydroguanine DNA N-glycosylase activity"/>
    <property type="evidence" value="ECO:0000318"/>
    <property type="project" value="GO_Central"/>
</dbReference>
<keyword evidence="5" id="KW-0234">DNA repair</keyword>
<dbReference type="Pfam" id="PF00730">
    <property type="entry name" value="HhH-GPD"/>
    <property type="match status" value="1"/>
</dbReference>
<feature type="domain" description="HhH-GPD" evidence="9">
    <location>
        <begin position="119"/>
        <end position="203"/>
    </location>
</feature>
<gene>
    <name evidence="11" type="ORF">NEMVEDRAFT_v1g149802</name>
</gene>
<dbReference type="GO" id="GO:0006285">
    <property type="term" value="P:base-excision repair, AP site formation"/>
    <property type="evidence" value="ECO:0000318"/>
    <property type="project" value="GO_Central"/>
</dbReference>
<dbReference type="Gene3D" id="1.10.340.30">
    <property type="entry name" value="Hypothetical protein, domain 2"/>
    <property type="match status" value="1"/>
</dbReference>
<keyword evidence="6" id="KW-0456">Lyase</keyword>
<dbReference type="SUPFAM" id="SSF55945">
    <property type="entry name" value="TATA-box binding protein-like"/>
    <property type="match status" value="1"/>
</dbReference>
<keyword evidence="7" id="KW-0326">Glycosidase</keyword>
<evidence type="ECO:0000256" key="3">
    <source>
        <dbReference type="ARBA" id="ARBA00022763"/>
    </source>
</evidence>
<evidence type="ECO:0000256" key="5">
    <source>
        <dbReference type="ARBA" id="ARBA00023204"/>
    </source>
</evidence>
<dbReference type="Proteomes" id="UP000001593">
    <property type="component" value="Unassembled WGS sequence"/>
</dbReference>
<accession>A7T872</accession>
<dbReference type="GO" id="GO:0005634">
    <property type="term" value="C:nucleus"/>
    <property type="evidence" value="ECO:0000318"/>
    <property type="project" value="GO_Central"/>
</dbReference>
<evidence type="ECO:0000256" key="2">
    <source>
        <dbReference type="ARBA" id="ARBA00012720"/>
    </source>
</evidence>
<reference evidence="11 12" key="1">
    <citation type="journal article" date="2007" name="Science">
        <title>Sea anemone genome reveals ancestral eumetazoan gene repertoire and genomic organization.</title>
        <authorList>
            <person name="Putnam N.H."/>
            <person name="Srivastava M."/>
            <person name="Hellsten U."/>
            <person name="Dirks B."/>
            <person name="Chapman J."/>
            <person name="Salamov A."/>
            <person name="Terry A."/>
            <person name="Shapiro H."/>
            <person name="Lindquist E."/>
            <person name="Kapitonov V.V."/>
            <person name="Jurka J."/>
            <person name="Genikhovich G."/>
            <person name="Grigoriev I.V."/>
            <person name="Lucas S.M."/>
            <person name="Steele R.E."/>
            <person name="Finnerty J.R."/>
            <person name="Technau U."/>
            <person name="Martindale M.Q."/>
            <person name="Rokhsar D.S."/>
        </authorList>
    </citation>
    <scope>NUCLEOTIDE SEQUENCE [LARGE SCALE GENOMIC DNA]</scope>
    <source>
        <strain evidence="12">CH2 X CH6</strain>
    </source>
</reference>
<dbReference type="PANTHER" id="PTHR10242:SF2">
    <property type="entry name" value="N-GLYCOSYLASE_DNA LYASE"/>
    <property type="match status" value="1"/>
</dbReference>
<sequence>MSSVAWRRIPCKASQVRLDVVLSAGQSFRWHETSEREWRSVLRGKVWTLKQDAEFLYYTVHDPVPAVTSSIKPYYFQLNIDLQDLYKKWSAADINFSKVAKSFTGIRTLRQEPVENLFSFICSSNNNIWRITSMIEKMCSKYGEKVASVDGIDYFSFPTVSSLADPKVEQDLRSMGFGYRAKFINKSAQLITEYGGQDWLLSLRKQSYQDAHSGVCCWGCVGRGWGRGCEM</sequence>
<dbReference type="eggNOG" id="KOG2875">
    <property type="taxonomic scope" value="Eukaryota"/>
</dbReference>
<dbReference type="InterPro" id="IPR012904">
    <property type="entry name" value="OGG_N"/>
</dbReference>
<dbReference type="InterPro" id="IPR003265">
    <property type="entry name" value="HhH-GPD_domain"/>
</dbReference>
<evidence type="ECO:0000313" key="11">
    <source>
        <dbReference type="EMBL" id="EDO27821.1"/>
    </source>
</evidence>
<evidence type="ECO:0000256" key="4">
    <source>
        <dbReference type="ARBA" id="ARBA00022801"/>
    </source>
</evidence>
<dbReference type="InterPro" id="IPR052054">
    <property type="entry name" value="Oxidative_DNA_repair_enzyme"/>
</dbReference>
<evidence type="ECO:0000259" key="9">
    <source>
        <dbReference type="Pfam" id="PF00730"/>
    </source>
</evidence>
<dbReference type="GO" id="GO:0006289">
    <property type="term" value="P:nucleotide-excision repair"/>
    <property type="evidence" value="ECO:0007669"/>
    <property type="project" value="InterPro"/>
</dbReference>
<keyword evidence="12" id="KW-1185">Reference proteome</keyword>
<dbReference type="AlphaFoldDB" id="A7T872"/>
<dbReference type="EMBL" id="DS472535">
    <property type="protein sequence ID" value="EDO27821.1"/>
    <property type="molecule type" value="Genomic_DNA"/>
</dbReference>
<protein>
    <recommendedName>
        <fullName evidence="2">DNA-(apurinic or apyrimidinic site) lyase</fullName>
        <ecNumber evidence="2">4.2.99.18</ecNumber>
    </recommendedName>
</protein>
<keyword evidence="4" id="KW-0378">Hydrolase</keyword>
<dbReference type="Gene3D" id="3.30.310.40">
    <property type="match status" value="1"/>
</dbReference>
<comment type="similarity">
    <text evidence="1">Belongs to the type-1 OGG1 family.</text>
</comment>
<dbReference type="GO" id="GO:0003684">
    <property type="term" value="F:damaged DNA binding"/>
    <property type="evidence" value="ECO:0007669"/>
    <property type="project" value="InterPro"/>
</dbReference>
<proteinExistence type="inferred from homology"/>
<dbReference type="HOGENOM" id="CLU_027543_3_2_1"/>
<evidence type="ECO:0000256" key="6">
    <source>
        <dbReference type="ARBA" id="ARBA00023239"/>
    </source>
</evidence>
<organism evidence="11 12">
    <name type="scientific">Nematostella vectensis</name>
    <name type="common">Starlet sea anemone</name>
    <dbReference type="NCBI Taxonomy" id="45351"/>
    <lineage>
        <taxon>Eukaryota</taxon>
        <taxon>Metazoa</taxon>
        <taxon>Cnidaria</taxon>
        <taxon>Anthozoa</taxon>
        <taxon>Hexacorallia</taxon>
        <taxon>Actiniaria</taxon>
        <taxon>Edwardsiidae</taxon>
        <taxon>Nematostella</taxon>
    </lineage>
</organism>
<dbReference type="EC" id="4.2.99.18" evidence="2"/>
<name>A7T872_NEMVE</name>
<evidence type="ECO:0000313" key="12">
    <source>
        <dbReference type="Proteomes" id="UP000001593"/>
    </source>
</evidence>
<dbReference type="GO" id="GO:0140078">
    <property type="term" value="F:class I DNA-(apurinic or apyrimidinic site) endonuclease activity"/>
    <property type="evidence" value="ECO:0007669"/>
    <property type="project" value="UniProtKB-EC"/>
</dbReference>
<evidence type="ECO:0000256" key="8">
    <source>
        <dbReference type="ARBA" id="ARBA00044632"/>
    </source>
</evidence>
<dbReference type="PANTHER" id="PTHR10242">
    <property type="entry name" value="8-OXOGUANINE DNA GLYCOSYLASE"/>
    <property type="match status" value="1"/>
</dbReference>
<feature type="domain" description="8-oxoguanine DNA glycosylase N-terminal" evidence="10">
    <location>
        <begin position="8"/>
        <end position="117"/>
    </location>
</feature>